<keyword evidence="3" id="KW-0804">Transcription</keyword>
<dbReference type="InterPro" id="IPR011598">
    <property type="entry name" value="bHLH_dom"/>
</dbReference>
<accession>A0A1S4EAE4</accession>
<dbReference type="Proteomes" id="UP000079169">
    <property type="component" value="Unplaced"/>
</dbReference>
<dbReference type="Gene3D" id="4.10.280.10">
    <property type="entry name" value="Helix-loop-helix DNA-binding domain"/>
    <property type="match status" value="1"/>
</dbReference>
<sequence>MLKKRRARINQSLEELKQLILDANKEDINSIRASKLEKADILEMTVSHLHNLHNTLRQLSLSHDIGNLRVPFLTIDKDDSMDSFLSESDSSMCKSTSMSILNRQ</sequence>
<evidence type="ECO:0000313" key="6">
    <source>
        <dbReference type="Proteomes" id="UP000079169"/>
    </source>
</evidence>
<dbReference type="CDD" id="cd11410">
    <property type="entry name" value="bHLH_O_HES"/>
    <property type="match status" value="1"/>
</dbReference>
<dbReference type="GO" id="GO:0005634">
    <property type="term" value="C:nucleus"/>
    <property type="evidence" value="ECO:0007669"/>
    <property type="project" value="UniProtKB-SubCell"/>
</dbReference>
<evidence type="ECO:0000313" key="7">
    <source>
        <dbReference type="RefSeq" id="XP_017299074.1"/>
    </source>
</evidence>
<dbReference type="STRING" id="121845.A0A1S4EAE4"/>
<dbReference type="SUPFAM" id="SSF47459">
    <property type="entry name" value="HLH, helix-loop-helix DNA-binding domain"/>
    <property type="match status" value="1"/>
</dbReference>
<organism evidence="6 7">
    <name type="scientific">Diaphorina citri</name>
    <name type="common">Asian citrus psyllid</name>
    <dbReference type="NCBI Taxonomy" id="121845"/>
    <lineage>
        <taxon>Eukaryota</taxon>
        <taxon>Metazoa</taxon>
        <taxon>Ecdysozoa</taxon>
        <taxon>Arthropoda</taxon>
        <taxon>Hexapoda</taxon>
        <taxon>Insecta</taxon>
        <taxon>Pterygota</taxon>
        <taxon>Neoptera</taxon>
        <taxon>Paraneoptera</taxon>
        <taxon>Hemiptera</taxon>
        <taxon>Sternorrhyncha</taxon>
        <taxon>Psylloidea</taxon>
        <taxon>Psyllidae</taxon>
        <taxon>Diaphorininae</taxon>
        <taxon>Diaphorina</taxon>
    </lineage>
</organism>
<evidence type="ECO:0000256" key="1">
    <source>
        <dbReference type="ARBA" id="ARBA00004123"/>
    </source>
</evidence>
<protein>
    <submittedName>
        <fullName evidence="7">Transcription factor HES-1-A-like</fullName>
    </submittedName>
</protein>
<proteinExistence type="predicted"/>
<dbReference type="PROSITE" id="PS50888">
    <property type="entry name" value="BHLH"/>
    <property type="match status" value="1"/>
</dbReference>
<feature type="domain" description="BHLH" evidence="5">
    <location>
        <begin position="1"/>
        <end position="52"/>
    </location>
</feature>
<name>A0A1S4EAE4_DIACI</name>
<dbReference type="RefSeq" id="XP_017299074.1">
    <property type="nucleotide sequence ID" value="XM_017443585.1"/>
</dbReference>
<keyword evidence="4" id="KW-0539">Nucleus</keyword>
<gene>
    <name evidence="7" type="primary">LOC108252242</name>
</gene>
<reference evidence="7" key="1">
    <citation type="submission" date="2025-08" db="UniProtKB">
        <authorList>
            <consortium name="RefSeq"/>
        </authorList>
    </citation>
    <scope>IDENTIFICATION</scope>
</reference>
<dbReference type="InterPro" id="IPR050370">
    <property type="entry name" value="HES_HEY"/>
</dbReference>
<keyword evidence="2" id="KW-0805">Transcription regulation</keyword>
<evidence type="ECO:0000256" key="3">
    <source>
        <dbReference type="ARBA" id="ARBA00023163"/>
    </source>
</evidence>
<dbReference type="PANTHER" id="PTHR10985">
    <property type="entry name" value="BASIC HELIX-LOOP-HELIX TRANSCRIPTION FACTOR, HES-RELATED"/>
    <property type="match status" value="1"/>
</dbReference>
<dbReference type="KEGG" id="dci:108252242"/>
<dbReference type="InterPro" id="IPR036638">
    <property type="entry name" value="HLH_DNA-bd_sf"/>
</dbReference>
<evidence type="ECO:0000256" key="4">
    <source>
        <dbReference type="ARBA" id="ARBA00023242"/>
    </source>
</evidence>
<dbReference type="AlphaFoldDB" id="A0A1S4EAE4"/>
<dbReference type="SMART" id="SM00353">
    <property type="entry name" value="HLH"/>
    <property type="match status" value="1"/>
</dbReference>
<evidence type="ECO:0000259" key="5">
    <source>
        <dbReference type="PROSITE" id="PS50888"/>
    </source>
</evidence>
<evidence type="ECO:0000256" key="2">
    <source>
        <dbReference type="ARBA" id="ARBA00023015"/>
    </source>
</evidence>
<comment type="subcellular location">
    <subcellularLocation>
        <location evidence="1">Nucleus</location>
    </subcellularLocation>
</comment>
<keyword evidence="6" id="KW-1185">Reference proteome</keyword>
<dbReference type="GO" id="GO:0046983">
    <property type="term" value="F:protein dimerization activity"/>
    <property type="evidence" value="ECO:0007669"/>
    <property type="project" value="InterPro"/>
</dbReference>
<dbReference type="GeneID" id="108252242"/>
<dbReference type="Pfam" id="PF00010">
    <property type="entry name" value="HLH"/>
    <property type="match status" value="1"/>
</dbReference>
<dbReference type="PaxDb" id="121845-A0A1S4EAE4"/>